<dbReference type="SUPFAM" id="SSF48264">
    <property type="entry name" value="Cytochrome P450"/>
    <property type="match status" value="1"/>
</dbReference>
<dbReference type="InterPro" id="IPR002401">
    <property type="entry name" value="Cyt_P450_E_grp-I"/>
</dbReference>
<dbReference type="EMBL" id="ML994611">
    <property type="protein sequence ID" value="KAF2194489.1"/>
    <property type="molecule type" value="Genomic_DNA"/>
</dbReference>
<keyword evidence="4" id="KW-0408">Iron</keyword>
<dbReference type="Pfam" id="PF00067">
    <property type="entry name" value="p450"/>
    <property type="match status" value="1"/>
</dbReference>
<organism evidence="7 8">
    <name type="scientific">Zopfia rhizophila CBS 207.26</name>
    <dbReference type="NCBI Taxonomy" id="1314779"/>
    <lineage>
        <taxon>Eukaryota</taxon>
        <taxon>Fungi</taxon>
        <taxon>Dikarya</taxon>
        <taxon>Ascomycota</taxon>
        <taxon>Pezizomycotina</taxon>
        <taxon>Dothideomycetes</taxon>
        <taxon>Dothideomycetes incertae sedis</taxon>
        <taxon>Zopfiaceae</taxon>
        <taxon>Zopfia</taxon>
    </lineage>
</organism>
<keyword evidence="5" id="KW-0503">Monooxygenase</keyword>
<dbReference type="PANTHER" id="PTHR46300">
    <property type="entry name" value="P450, PUTATIVE (EUROFUNG)-RELATED-RELATED"/>
    <property type="match status" value="1"/>
</dbReference>
<dbReference type="InterPro" id="IPR050364">
    <property type="entry name" value="Cytochrome_P450_fung"/>
</dbReference>
<dbReference type="GO" id="GO:0016705">
    <property type="term" value="F:oxidoreductase activity, acting on paired donors, with incorporation or reduction of molecular oxygen"/>
    <property type="evidence" value="ECO:0007669"/>
    <property type="project" value="InterPro"/>
</dbReference>
<keyword evidence="8" id="KW-1185">Reference proteome</keyword>
<dbReference type="PANTHER" id="PTHR46300:SF2">
    <property type="entry name" value="CYTOCHROME P450 MONOOXYGENASE ALNH-RELATED"/>
    <property type="match status" value="1"/>
</dbReference>
<evidence type="ECO:0000256" key="1">
    <source>
        <dbReference type="ARBA" id="ARBA00010617"/>
    </source>
</evidence>
<keyword evidence="2" id="KW-0479">Metal-binding</keyword>
<gene>
    <name evidence="7" type="ORF">K469DRAFT_128546</name>
</gene>
<sequence length="195" mass="22161">MDETWAKTRRKVEQSKAEGDHRNSLADQCLDKNRKEGFSMSQHAFKNMLGEMLEAGSDAPAASILSALLALTKNSAIQRKAQIEMDAICGTSRSPSWSDFGKLPYINCIIKESMRWRPVSPLSMPHRVRRDDVYNDSLTSKDSMILLPTWPPNHSPQYYPPVLFQSGPLSQPPSHSNLLRQQHRLRKSRPLYLLS</sequence>
<dbReference type="GO" id="GO:0020037">
    <property type="term" value="F:heme binding"/>
    <property type="evidence" value="ECO:0007669"/>
    <property type="project" value="InterPro"/>
</dbReference>
<dbReference type="PRINTS" id="PR00463">
    <property type="entry name" value="EP450I"/>
</dbReference>
<reference evidence="7" key="1">
    <citation type="journal article" date="2020" name="Stud. Mycol.">
        <title>101 Dothideomycetes genomes: a test case for predicting lifestyles and emergence of pathogens.</title>
        <authorList>
            <person name="Haridas S."/>
            <person name="Albert R."/>
            <person name="Binder M."/>
            <person name="Bloem J."/>
            <person name="Labutti K."/>
            <person name="Salamov A."/>
            <person name="Andreopoulos B."/>
            <person name="Baker S."/>
            <person name="Barry K."/>
            <person name="Bills G."/>
            <person name="Bluhm B."/>
            <person name="Cannon C."/>
            <person name="Castanera R."/>
            <person name="Culley D."/>
            <person name="Daum C."/>
            <person name="Ezra D."/>
            <person name="Gonzalez J."/>
            <person name="Henrissat B."/>
            <person name="Kuo A."/>
            <person name="Liang C."/>
            <person name="Lipzen A."/>
            <person name="Lutzoni F."/>
            <person name="Magnuson J."/>
            <person name="Mondo S."/>
            <person name="Nolan M."/>
            <person name="Ohm R."/>
            <person name="Pangilinan J."/>
            <person name="Park H.-J."/>
            <person name="Ramirez L."/>
            <person name="Alfaro M."/>
            <person name="Sun H."/>
            <person name="Tritt A."/>
            <person name="Yoshinaga Y."/>
            <person name="Zwiers L.-H."/>
            <person name="Turgeon B."/>
            <person name="Goodwin S."/>
            <person name="Spatafora J."/>
            <person name="Crous P."/>
            <person name="Grigoriev I."/>
        </authorList>
    </citation>
    <scope>NUCLEOTIDE SEQUENCE</scope>
    <source>
        <strain evidence="7">CBS 207.26</strain>
    </source>
</reference>
<dbReference type="GO" id="GO:0005506">
    <property type="term" value="F:iron ion binding"/>
    <property type="evidence" value="ECO:0007669"/>
    <property type="project" value="InterPro"/>
</dbReference>
<evidence type="ECO:0000256" key="6">
    <source>
        <dbReference type="SAM" id="MobiDB-lite"/>
    </source>
</evidence>
<dbReference type="Gene3D" id="1.10.630.10">
    <property type="entry name" value="Cytochrome P450"/>
    <property type="match status" value="1"/>
</dbReference>
<accession>A0A6A6EUM9</accession>
<evidence type="ECO:0000256" key="5">
    <source>
        <dbReference type="ARBA" id="ARBA00023033"/>
    </source>
</evidence>
<name>A0A6A6EUM9_9PEZI</name>
<dbReference type="OrthoDB" id="1103324at2759"/>
<evidence type="ECO:0000313" key="7">
    <source>
        <dbReference type="EMBL" id="KAF2194489.1"/>
    </source>
</evidence>
<feature type="region of interest" description="Disordered" evidence="6">
    <location>
        <begin position="1"/>
        <end position="28"/>
    </location>
</feature>
<keyword evidence="3" id="KW-0560">Oxidoreductase</keyword>
<evidence type="ECO:0000256" key="4">
    <source>
        <dbReference type="ARBA" id="ARBA00023004"/>
    </source>
</evidence>
<dbReference type="InterPro" id="IPR036396">
    <property type="entry name" value="Cyt_P450_sf"/>
</dbReference>
<dbReference type="Proteomes" id="UP000800200">
    <property type="component" value="Unassembled WGS sequence"/>
</dbReference>
<comment type="similarity">
    <text evidence="1">Belongs to the cytochrome P450 family.</text>
</comment>
<evidence type="ECO:0000256" key="3">
    <source>
        <dbReference type="ARBA" id="ARBA00023002"/>
    </source>
</evidence>
<protein>
    <submittedName>
        <fullName evidence="7">Cytochrome P450</fullName>
    </submittedName>
</protein>
<dbReference type="InterPro" id="IPR001128">
    <property type="entry name" value="Cyt_P450"/>
</dbReference>
<evidence type="ECO:0000313" key="8">
    <source>
        <dbReference type="Proteomes" id="UP000800200"/>
    </source>
</evidence>
<dbReference type="AlphaFoldDB" id="A0A6A6EUM9"/>
<dbReference type="GO" id="GO:0004497">
    <property type="term" value="F:monooxygenase activity"/>
    <property type="evidence" value="ECO:0007669"/>
    <property type="project" value="UniProtKB-KW"/>
</dbReference>
<proteinExistence type="inferred from homology"/>
<evidence type="ECO:0000256" key="2">
    <source>
        <dbReference type="ARBA" id="ARBA00022723"/>
    </source>
</evidence>